<dbReference type="EMBL" id="JBBPBN010000002">
    <property type="protein sequence ID" value="KAK9044628.1"/>
    <property type="molecule type" value="Genomic_DNA"/>
</dbReference>
<evidence type="ECO:0000313" key="2">
    <source>
        <dbReference type="Proteomes" id="UP001396334"/>
    </source>
</evidence>
<protein>
    <submittedName>
        <fullName evidence="1">Uncharacterized protein</fullName>
    </submittedName>
</protein>
<keyword evidence="2" id="KW-1185">Reference proteome</keyword>
<sequence length="86" mass="9980">MTQVSVLPFEYRNRYRSNLNIVKSNPPNPPPQNVEPELPNAQAECYRNMADMFKQFMTSMRADQVVQLIVVVVQYAQAFIDMLSQQ</sequence>
<name>A0ABR2U4I9_9ROSI</name>
<evidence type="ECO:0000313" key="1">
    <source>
        <dbReference type="EMBL" id="KAK9044628.1"/>
    </source>
</evidence>
<gene>
    <name evidence="1" type="ORF">V6N11_058523</name>
</gene>
<reference evidence="1 2" key="1">
    <citation type="journal article" date="2024" name="G3 (Bethesda)">
        <title>Genome assembly of Hibiscus sabdariffa L. provides insights into metabolisms of medicinal natural products.</title>
        <authorList>
            <person name="Kim T."/>
        </authorList>
    </citation>
    <scope>NUCLEOTIDE SEQUENCE [LARGE SCALE GENOMIC DNA]</scope>
    <source>
        <strain evidence="1">TK-2024</strain>
        <tissue evidence="1">Old leaves</tissue>
    </source>
</reference>
<accession>A0ABR2U4I9</accession>
<proteinExistence type="predicted"/>
<comment type="caution">
    <text evidence="1">The sequence shown here is derived from an EMBL/GenBank/DDBJ whole genome shotgun (WGS) entry which is preliminary data.</text>
</comment>
<dbReference type="Proteomes" id="UP001396334">
    <property type="component" value="Unassembled WGS sequence"/>
</dbReference>
<organism evidence="1 2">
    <name type="scientific">Hibiscus sabdariffa</name>
    <name type="common">roselle</name>
    <dbReference type="NCBI Taxonomy" id="183260"/>
    <lineage>
        <taxon>Eukaryota</taxon>
        <taxon>Viridiplantae</taxon>
        <taxon>Streptophyta</taxon>
        <taxon>Embryophyta</taxon>
        <taxon>Tracheophyta</taxon>
        <taxon>Spermatophyta</taxon>
        <taxon>Magnoliopsida</taxon>
        <taxon>eudicotyledons</taxon>
        <taxon>Gunneridae</taxon>
        <taxon>Pentapetalae</taxon>
        <taxon>rosids</taxon>
        <taxon>malvids</taxon>
        <taxon>Malvales</taxon>
        <taxon>Malvaceae</taxon>
        <taxon>Malvoideae</taxon>
        <taxon>Hibiscus</taxon>
    </lineage>
</organism>